<gene>
    <name evidence="2" type="ORF">MNODULE_09065</name>
</gene>
<evidence type="ECO:0000313" key="2">
    <source>
        <dbReference type="EMBL" id="NKE70887.1"/>
    </source>
</evidence>
<reference evidence="2 3" key="1">
    <citation type="journal article" date="2020" name="Nature">
        <title>Bacterial chemolithoautotrophy via manganese oxidation.</title>
        <authorList>
            <person name="Yu H."/>
            <person name="Leadbetter J.R."/>
        </authorList>
    </citation>
    <scope>NUCLEOTIDE SEQUENCE [LARGE SCALE GENOMIC DNA]</scope>
    <source>
        <strain evidence="2 3">Mn-1</strain>
    </source>
</reference>
<feature type="domain" description="YHS" evidence="1">
    <location>
        <begin position="1"/>
        <end position="44"/>
    </location>
</feature>
<dbReference type="Gene3D" id="1.10.620.20">
    <property type="entry name" value="Ribonucleotide Reductase, subunit A"/>
    <property type="match status" value="1"/>
</dbReference>
<accession>A0A7X6DPA7</accession>
<dbReference type="AlphaFoldDB" id="A0A7X6DPA7"/>
<dbReference type="EMBL" id="VTOW01000001">
    <property type="protein sequence ID" value="NKE70887.1"/>
    <property type="molecule type" value="Genomic_DNA"/>
</dbReference>
<comment type="caution">
    <text evidence="2">The sequence shown here is derived from an EMBL/GenBank/DDBJ whole genome shotgun (WGS) entry which is preliminary data.</text>
</comment>
<name>A0A7X6DPA7_9BACT</name>
<sequence>MTDPVCGMKVTNENICTDFEGKHYCFCSEGCFQKFQKSPEQYARKAG</sequence>
<proteinExistence type="predicted"/>
<organism evidence="2 3">
    <name type="scientific">Candidatus Manganitrophus noduliformans</name>
    <dbReference type="NCBI Taxonomy" id="2606439"/>
    <lineage>
        <taxon>Bacteria</taxon>
        <taxon>Pseudomonadati</taxon>
        <taxon>Nitrospirota</taxon>
        <taxon>Nitrospiria</taxon>
        <taxon>Candidatus Troglogloeales</taxon>
        <taxon>Candidatus Manganitrophaceae</taxon>
        <taxon>Candidatus Manganitrophus</taxon>
    </lineage>
</organism>
<dbReference type="GO" id="GO:0016491">
    <property type="term" value="F:oxidoreductase activity"/>
    <property type="evidence" value="ECO:0007669"/>
    <property type="project" value="InterPro"/>
</dbReference>
<evidence type="ECO:0000259" key="1">
    <source>
        <dbReference type="Pfam" id="PF04945"/>
    </source>
</evidence>
<dbReference type="InterPro" id="IPR007029">
    <property type="entry name" value="YHS_dom"/>
</dbReference>
<keyword evidence="3" id="KW-1185">Reference proteome</keyword>
<dbReference type="InterPro" id="IPR009078">
    <property type="entry name" value="Ferritin-like_SF"/>
</dbReference>
<dbReference type="Proteomes" id="UP000534783">
    <property type="component" value="Unassembled WGS sequence"/>
</dbReference>
<dbReference type="SUPFAM" id="SSF47240">
    <property type="entry name" value="Ferritin-like"/>
    <property type="match status" value="1"/>
</dbReference>
<dbReference type="Pfam" id="PF04945">
    <property type="entry name" value="YHS"/>
    <property type="match status" value="1"/>
</dbReference>
<dbReference type="InterPro" id="IPR012348">
    <property type="entry name" value="RNR-like"/>
</dbReference>
<evidence type="ECO:0000313" key="3">
    <source>
        <dbReference type="Proteomes" id="UP000534783"/>
    </source>
</evidence>
<protein>
    <submittedName>
        <fullName evidence="2">YHS domain-containing protein</fullName>
    </submittedName>
</protein>